<dbReference type="SUPFAM" id="SSF49785">
    <property type="entry name" value="Galactose-binding domain-like"/>
    <property type="match status" value="1"/>
</dbReference>
<evidence type="ECO:0000313" key="1">
    <source>
        <dbReference type="EMBL" id="EKC30177.1"/>
    </source>
</evidence>
<dbReference type="HOGENOM" id="CLU_2673487_0_0_1"/>
<accession>K1Q144</accession>
<gene>
    <name evidence="1" type="ORF">CGI_10002424</name>
</gene>
<name>K1Q144_MAGGI</name>
<organism evidence="1">
    <name type="scientific">Magallana gigas</name>
    <name type="common">Pacific oyster</name>
    <name type="synonym">Crassostrea gigas</name>
    <dbReference type="NCBI Taxonomy" id="29159"/>
    <lineage>
        <taxon>Eukaryota</taxon>
        <taxon>Metazoa</taxon>
        <taxon>Spiralia</taxon>
        <taxon>Lophotrochozoa</taxon>
        <taxon>Mollusca</taxon>
        <taxon>Bivalvia</taxon>
        <taxon>Autobranchia</taxon>
        <taxon>Pteriomorphia</taxon>
        <taxon>Ostreida</taxon>
        <taxon>Ostreoidea</taxon>
        <taxon>Ostreidae</taxon>
        <taxon>Magallana</taxon>
    </lineage>
</organism>
<reference evidence="1" key="1">
    <citation type="journal article" date="2012" name="Nature">
        <title>The oyster genome reveals stress adaptation and complexity of shell formation.</title>
        <authorList>
            <person name="Zhang G."/>
            <person name="Fang X."/>
            <person name="Guo X."/>
            <person name="Li L."/>
            <person name="Luo R."/>
            <person name="Xu F."/>
            <person name="Yang P."/>
            <person name="Zhang L."/>
            <person name="Wang X."/>
            <person name="Qi H."/>
            <person name="Xiong Z."/>
            <person name="Que H."/>
            <person name="Xie Y."/>
            <person name="Holland P.W."/>
            <person name="Paps J."/>
            <person name="Zhu Y."/>
            <person name="Wu F."/>
            <person name="Chen Y."/>
            <person name="Wang J."/>
            <person name="Peng C."/>
            <person name="Meng J."/>
            <person name="Yang L."/>
            <person name="Liu J."/>
            <person name="Wen B."/>
            <person name="Zhang N."/>
            <person name="Huang Z."/>
            <person name="Zhu Q."/>
            <person name="Feng Y."/>
            <person name="Mount A."/>
            <person name="Hedgecock D."/>
            <person name="Xu Z."/>
            <person name="Liu Y."/>
            <person name="Domazet-Loso T."/>
            <person name="Du Y."/>
            <person name="Sun X."/>
            <person name="Zhang S."/>
            <person name="Liu B."/>
            <person name="Cheng P."/>
            <person name="Jiang X."/>
            <person name="Li J."/>
            <person name="Fan D."/>
            <person name="Wang W."/>
            <person name="Fu W."/>
            <person name="Wang T."/>
            <person name="Wang B."/>
            <person name="Zhang J."/>
            <person name="Peng Z."/>
            <person name="Li Y."/>
            <person name="Li N."/>
            <person name="Wang J."/>
            <person name="Chen M."/>
            <person name="He Y."/>
            <person name="Tan F."/>
            <person name="Song X."/>
            <person name="Zheng Q."/>
            <person name="Huang R."/>
            <person name="Yang H."/>
            <person name="Du X."/>
            <person name="Chen L."/>
            <person name="Yang M."/>
            <person name="Gaffney P.M."/>
            <person name="Wang S."/>
            <person name="Luo L."/>
            <person name="She Z."/>
            <person name="Ming Y."/>
            <person name="Huang W."/>
            <person name="Zhang S."/>
            <person name="Huang B."/>
            <person name="Zhang Y."/>
            <person name="Qu T."/>
            <person name="Ni P."/>
            <person name="Miao G."/>
            <person name="Wang J."/>
            <person name="Wang Q."/>
            <person name="Steinberg C.E."/>
            <person name="Wang H."/>
            <person name="Li N."/>
            <person name="Qian L."/>
            <person name="Zhang G."/>
            <person name="Li Y."/>
            <person name="Yang H."/>
            <person name="Liu X."/>
            <person name="Wang J."/>
            <person name="Yin Y."/>
            <person name="Wang J."/>
        </authorList>
    </citation>
    <scope>NUCLEOTIDE SEQUENCE [LARGE SCALE GENOMIC DNA]</scope>
    <source>
        <strain evidence="1">05x7-T-G4-1.051#20</strain>
    </source>
</reference>
<sequence length="75" mass="8660">MSLNPANPAWIAGKAIDGNTNQNYTSNSCAITDIPHHHTNNESVWWKVWLDRPFNVTRMLQDFQYTPMTPKFSTH</sequence>
<protein>
    <submittedName>
        <fullName evidence="1">Uncharacterized protein</fullName>
    </submittedName>
</protein>
<dbReference type="AlphaFoldDB" id="K1Q144"/>
<dbReference type="Gene3D" id="2.60.120.260">
    <property type="entry name" value="Galactose-binding domain-like"/>
    <property type="match status" value="1"/>
</dbReference>
<dbReference type="EMBL" id="JH818060">
    <property type="protein sequence ID" value="EKC30177.1"/>
    <property type="molecule type" value="Genomic_DNA"/>
</dbReference>
<proteinExistence type="predicted"/>
<dbReference type="InParanoid" id="K1Q144"/>
<dbReference type="InterPro" id="IPR008979">
    <property type="entry name" value="Galactose-bd-like_sf"/>
</dbReference>